<protein>
    <recommendedName>
        <fullName evidence="3">Tetratricopeptide repeat protein</fullName>
    </recommendedName>
</protein>
<reference evidence="1 2" key="1">
    <citation type="submission" date="2018-10" db="EMBL/GenBank/DDBJ databases">
        <title>Genomic Encyclopedia of Archaeal and Bacterial Type Strains, Phase II (KMG-II): from individual species to whole genera.</title>
        <authorList>
            <person name="Goeker M."/>
        </authorList>
    </citation>
    <scope>NUCLEOTIDE SEQUENCE [LARGE SCALE GENOMIC DNA]</scope>
    <source>
        <strain evidence="1 2">DSM 16510</strain>
    </source>
</reference>
<dbReference type="Proteomes" id="UP000267841">
    <property type="component" value="Unassembled WGS sequence"/>
</dbReference>
<comment type="caution">
    <text evidence="1">The sequence shown here is derived from an EMBL/GenBank/DDBJ whole genome shotgun (WGS) entry which is preliminary data.</text>
</comment>
<organism evidence="1 2">
    <name type="scientific">Hydrogenivirga caldilitoris</name>
    <dbReference type="NCBI Taxonomy" id="246264"/>
    <lineage>
        <taxon>Bacteria</taxon>
        <taxon>Pseudomonadati</taxon>
        <taxon>Aquificota</taxon>
        <taxon>Aquificia</taxon>
        <taxon>Aquificales</taxon>
        <taxon>Aquificaceae</taxon>
        <taxon>Hydrogenivirga</taxon>
    </lineage>
</organism>
<dbReference type="Gene3D" id="1.25.40.10">
    <property type="entry name" value="Tetratricopeptide repeat domain"/>
    <property type="match status" value="1"/>
</dbReference>
<dbReference type="AlphaFoldDB" id="A0A497XMP0"/>
<evidence type="ECO:0000313" key="2">
    <source>
        <dbReference type="Proteomes" id="UP000267841"/>
    </source>
</evidence>
<keyword evidence="2" id="KW-1185">Reference proteome</keyword>
<evidence type="ECO:0008006" key="3">
    <source>
        <dbReference type="Google" id="ProtNLM"/>
    </source>
</evidence>
<dbReference type="EMBL" id="RCCJ01000001">
    <property type="protein sequence ID" value="RLJ70108.1"/>
    <property type="molecule type" value="Genomic_DNA"/>
</dbReference>
<accession>A0A497XMP0</accession>
<dbReference type="InterPro" id="IPR011990">
    <property type="entry name" value="TPR-like_helical_dom_sf"/>
</dbReference>
<name>A0A497XMP0_9AQUI</name>
<evidence type="ECO:0000313" key="1">
    <source>
        <dbReference type="EMBL" id="RLJ70108.1"/>
    </source>
</evidence>
<sequence>MLALFPGWRMKEILSSDTITNVDLRIKYLERVTEFSKEPDLLRVLAESYLMKGEYYKAIRVAETLSNYKNKEIEAIMLIYRIKKTSFFALKEDEERRAVLSDIRKTLYTLANKSEDIEILKFVYREGISMNLPGVSLYAAQKIAKKTGDSNWVEKVVELAVSMGEYSVALPFIDILGEESKKGALLKYRTLLETENYGEALGVLTKLLQKYPDLRDKYINDILWLSVKVKRDVGFLLLSLIEEARGEKRKALIKLAVNYALGRKNVNLAKRIIKKYATAYVEDIEFTSFMVKSALATGDSAFAGNIAEKVAKKMGLLNG</sequence>
<gene>
    <name evidence="1" type="ORF">BCF55_0372</name>
</gene>
<proteinExistence type="predicted"/>